<dbReference type="Proteomes" id="UP000241890">
    <property type="component" value="Unassembled WGS sequence"/>
</dbReference>
<keyword evidence="1" id="KW-0723">Serine/threonine-protein kinase</keyword>
<feature type="domain" description="Protein kinase" evidence="9">
    <location>
        <begin position="187"/>
        <end position="490"/>
    </location>
</feature>
<feature type="compositionally biased region" description="Low complexity" evidence="7">
    <location>
        <begin position="599"/>
        <end position="608"/>
    </location>
</feature>
<gene>
    <name evidence="10" type="ORF">FCC1311_004872</name>
</gene>
<evidence type="ECO:0000256" key="6">
    <source>
        <dbReference type="PROSITE-ProRule" id="PRU10141"/>
    </source>
</evidence>
<evidence type="ECO:0000256" key="2">
    <source>
        <dbReference type="ARBA" id="ARBA00022679"/>
    </source>
</evidence>
<dbReference type="SUPFAM" id="SSF56112">
    <property type="entry name" value="Protein kinase-like (PK-like)"/>
    <property type="match status" value="1"/>
</dbReference>
<keyword evidence="2" id="KW-0808">Transferase</keyword>
<dbReference type="Gene3D" id="1.10.510.10">
    <property type="entry name" value="Transferase(Phosphotransferase) domain 1"/>
    <property type="match status" value="1"/>
</dbReference>
<organism evidence="10 11">
    <name type="scientific">Hondaea fermentalgiana</name>
    <dbReference type="NCBI Taxonomy" id="2315210"/>
    <lineage>
        <taxon>Eukaryota</taxon>
        <taxon>Sar</taxon>
        <taxon>Stramenopiles</taxon>
        <taxon>Bigyra</taxon>
        <taxon>Labyrinthulomycetes</taxon>
        <taxon>Thraustochytrida</taxon>
        <taxon>Thraustochytriidae</taxon>
        <taxon>Hondaea</taxon>
    </lineage>
</organism>
<dbReference type="Gene3D" id="2.30.29.30">
    <property type="entry name" value="Pleckstrin-homology domain (PH domain)/Phosphotyrosine-binding domain (PTB)"/>
    <property type="match status" value="1"/>
</dbReference>
<feature type="compositionally biased region" description="Polar residues" evidence="7">
    <location>
        <begin position="581"/>
        <end position="591"/>
    </location>
</feature>
<feature type="compositionally biased region" description="Basic and acidic residues" evidence="7">
    <location>
        <begin position="89"/>
        <end position="103"/>
    </location>
</feature>
<dbReference type="GO" id="GO:0004691">
    <property type="term" value="F:cAMP-dependent protein kinase activity"/>
    <property type="evidence" value="ECO:0007669"/>
    <property type="project" value="TreeGrafter"/>
</dbReference>
<evidence type="ECO:0000256" key="3">
    <source>
        <dbReference type="ARBA" id="ARBA00022741"/>
    </source>
</evidence>
<evidence type="ECO:0000313" key="11">
    <source>
        <dbReference type="Proteomes" id="UP000241890"/>
    </source>
</evidence>
<dbReference type="Gene3D" id="3.30.200.20">
    <property type="entry name" value="Phosphorylase Kinase, domain 1"/>
    <property type="match status" value="1"/>
</dbReference>
<dbReference type="InterPro" id="IPR017441">
    <property type="entry name" value="Protein_kinase_ATP_BS"/>
</dbReference>
<dbReference type="InterPro" id="IPR008271">
    <property type="entry name" value="Ser/Thr_kinase_AS"/>
</dbReference>
<dbReference type="InterPro" id="IPR045270">
    <property type="entry name" value="STKc_AGC"/>
</dbReference>
<sequence length="653" mass="71951">MRSLIERLPSSVEGRLVERRHKHLVLLPWQRSHVVDARVRGSYLLIDSAAASEHAPRGALAAAAAGKKAVNADLPQESSSHGVKPQQEAQEHTTTKAKATDDGEALRANAVDLTARARVVNLEGAVVADVSTSKGKKKRHAFRVAFMNEKRKVHHIELECESQEQVQMWVRAIERASHRAAPRKDDFEPLLLLGSGHFGKVTLVAHKPTGTVLALKEMREEQVAAARMEAARIREQKKRSSKKKKFNWNAKGIGQLKLEKQITERLLLGELVDDRWVARLAFAFRERGKLMLAQEFAARGDLWSLIRSQKRLSIGAATQISSELVSAVGSLHARGILHRDIKLENIMLDTDGHIKLIDLGLSKQLSIRPVIRDDRKRYGFTFSLCGTRYYMSPEQIKGTGHNLSTDWWQVGCLIYELVVGKPAFFDKNTAKIDERILSGEGPNMLAFRKFAGESHQTELACKLIQSLLVHDTSDRLGAAGADEVRKHPFFQELSWSKVDARQGAVDKDIASYVDSGKPGHIVDSEVVAKYFRDAKTLDGEKLNDNLAISLKLSSSASSGSLASADTPEVDRNRFMVGGTRNGSTASAATAQSDKRHSSDSVSTLATSSNNTYSGRHAKPTLPRRTESRGPLLGFSFAAPIDTLMDMSQGLVSS</sequence>
<dbReference type="Pfam" id="PF00169">
    <property type="entry name" value="PH"/>
    <property type="match status" value="1"/>
</dbReference>
<dbReference type="InterPro" id="IPR000719">
    <property type="entry name" value="Prot_kinase_dom"/>
</dbReference>
<evidence type="ECO:0000256" key="1">
    <source>
        <dbReference type="ARBA" id="ARBA00022527"/>
    </source>
</evidence>
<keyword evidence="4 10" id="KW-0418">Kinase</keyword>
<protein>
    <submittedName>
        <fullName evidence="10">Protein kinase, putative</fullName>
    </submittedName>
</protein>
<dbReference type="PROSITE" id="PS50003">
    <property type="entry name" value="PH_DOMAIN"/>
    <property type="match status" value="1"/>
</dbReference>
<dbReference type="SUPFAM" id="SSF50729">
    <property type="entry name" value="PH domain-like"/>
    <property type="match status" value="1"/>
</dbReference>
<keyword evidence="3 6" id="KW-0547">Nucleotide-binding</keyword>
<evidence type="ECO:0000259" key="8">
    <source>
        <dbReference type="PROSITE" id="PS50003"/>
    </source>
</evidence>
<dbReference type="PANTHER" id="PTHR24353:SF143">
    <property type="entry name" value="PROTEIN KINASE DOMAIN-CONTAINING PROTEIN"/>
    <property type="match status" value="1"/>
</dbReference>
<feature type="domain" description="PH" evidence="8">
    <location>
        <begin position="9"/>
        <end position="178"/>
    </location>
</feature>
<dbReference type="InParanoid" id="A0A2R5G1T0"/>
<dbReference type="CDD" id="cd05123">
    <property type="entry name" value="STKc_AGC"/>
    <property type="match status" value="1"/>
</dbReference>
<evidence type="ECO:0000256" key="7">
    <source>
        <dbReference type="SAM" id="MobiDB-lite"/>
    </source>
</evidence>
<feature type="region of interest" description="Disordered" evidence="7">
    <location>
        <begin position="557"/>
        <end position="631"/>
    </location>
</feature>
<keyword evidence="11" id="KW-1185">Reference proteome</keyword>
<evidence type="ECO:0000259" key="9">
    <source>
        <dbReference type="PROSITE" id="PS50011"/>
    </source>
</evidence>
<dbReference type="Pfam" id="PF00069">
    <property type="entry name" value="Pkinase"/>
    <property type="match status" value="1"/>
</dbReference>
<dbReference type="SMART" id="SM00220">
    <property type="entry name" value="S_TKc"/>
    <property type="match status" value="1"/>
</dbReference>
<keyword evidence="5 6" id="KW-0067">ATP-binding</keyword>
<dbReference type="AlphaFoldDB" id="A0A2R5G1T0"/>
<comment type="caution">
    <text evidence="10">The sequence shown here is derived from an EMBL/GenBank/DDBJ whole genome shotgun (WGS) entry which is preliminary data.</text>
</comment>
<feature type="binding site" evidence="6">
    <location>
        <position position="216"/>
    </location>
    <ligand>
        <name>ATP</name>
        <dbReference type="ChEBI" id="CHEBI:30616"/>
    </ligand>
</feature>
<reference evidence="10 11" key="1">
    <citation type="submission" date="2017-12" db="EMBL/GenBank/DDBJ databases">
        <title>Sequencing, de novo assembly and annotation of complete genome of a new Thraustochytrid species, strain FCC1311.</title>
        <authorList>
            <person name="Sedici K."/>
            <person name="Godart F."/>
            <person name="Aiese Cigliano R."/>
            <person name="Sanseverino W."/>
            <person name="Barakat M."/>
            <person name="Ortet P."/>
            <person name="Marechal E."/>
            <person name="Cagnac O."/>
            <person name="Amato A."/>
        </authorList>
    </citation>
    <scope>NUCLEOTIDE SEQUENCE [LARGE SCALE GENOMIC DNA]</scope>
</reference>
<dbReference type="InterPro" id="IPR001849">
    <property type="entry name" value="PH_domain"/>
</dbReference>
<evidence type="ECO:0000256" key="4">
    <source>
        <dbReference type="ARBA" id="ARBA00022777"/>
    </source>
</evidence>
<dbReference type="PROSITE" id="PS00108">
    <property type="entry name" value="PROTEIN_KINASE_ST"/>
    <property type="match status" value="1"/>
</dbReference>
<feature type="region of interest" description="Disordered" evidence="7">
    <location>
        <begin position="71"/>
        <end position="103"/>
    </location>
</feature>
<proteinExistence type="predicted"/>
<dbReference type="PANTHER" id="PTHR24353">
    <property type="entry name" value="CYCLIC NUCLEOTIDE-DEPENDENT PROTEIN KINASE"/>
    <property type="match status" value="1"/>
</dbReference>
<dbReference type="EMBL" id="BEYU01000005">
    <property type="protein sequence ID" value="GBG24269.1"/>
    <property type="molecule type" value="Genomic_DNA"/>
</dbReference>
<name>A0A2R5G1T0_9STRA</name>
<dbReference type="PROSITE" id="PS50011">
    <property type="entry name" value="PROTEIN_KINASE_DOM"/>
    <property type="match status" value="1"/>
</dbReference>
<evidence type="ECO:0000313" key="10">
    <source>
        <dbReference type="EMBL" id="GBG24269.1"/>
    </source>
</evidence>
<dbReference type="PROSITE" id="PS00107">
    <property type="entry name" value="PROTEIN_KINASE_ATP"/>
    <property type="match status" value="1"/>
</dbReference>
<dbReference type="GO" id="GO:0005524">
    <property type="term" value="F:ATP binding"/>
    <property type="evidence" value="ECO:0007669"/>
    <property type="project" value="UniProtKB-UniRule"/>
</dbReference>
<dbReference type="OrthoDB" id="347657at2759"/>
<dbReference type="InterPro" id="IPR011993">
    <property type="entry name" value="PH-like_dom_sf"/>
</dbReference>
<dbReference type="GO" id="GO:0005952">
    <property type="term" value="C:cAMP-dependent protein kinase complex"/>
    <property type="evidence" value="ECO:0007669"/>
    <property type="project" value="TreeGrafter"/>
</dbReference>
<accession>A0A2R5G1T0</accession>
<dbReference type="InterPro" id="IPR011009">
    <property type="entry name" value="Kinase-like_dom_sf"/>
</dbReference>
<evidence type="ECO:0000256" key="5">
    <source>
        <dbReference type="ARBA" id="ARBA00022840"/>
    </source>
</evidence>